<organism evidence="2 3">
    <name type="scientific">Amorphus orientalis</name>
    <dbReference type="NCBI Taxonomy" id="649198"/>
    <lineage>
        <taxon>Bacteria</taxon>
        <taxon>Pseudomonadati</taxon>
        <taxon>Pseudomonadota</taxon>
        <taxon>Alphaproteobacteria</taxon>
        <taxon>Hyphomicrobiales</taxon>
        <taxon>Amorphaceae</taxon>
        <taxon>Amorphus</taxon>
    </lineage>
</organism>
<evidence type="ECO:0008006" key="4">
    <source>
        <dbReference type="Google" id="ProtNLM"/>
    </source>
</evidence>
<sequence length="330" mass="36882">MSAPDSDRGSRPPVPDPRDPPWPGGIKSDERNVGVEVEFAGLDTADVAYLIRSRLGGEVGSSDPHRWTVSDTSLGAFEVELDSRYAHPGEKSGPTDLAMREAFGRLASIVVPTEVIAPPMSYRKLPKLDELVRALVAAGAEGTTEWAPYAFGLHLNVETPADDILTISRIFRAFILVSPWLRKRMGIDRTRSLLPFVDPFPTSFVDWVVEAGDDVDLKRFIAAYCRANPSKHRDLDLLPLLGYLDKDAVSQALGHPPKAVRPTFHYRLPDARLGDPAWSITAEWNRWVMVEELAADPHRLALLSRAWRRWRSAWLSGEPDWDAMVDKVMR</sequence>
<comment type="caution">
    <text evidence="2">The sequence shown here is derived from an EMBL/GenBank/DDBJ whole genome shotgun (WGS) entry which is preliminary data.</text>
</comment>
<evidence type="ECO:0000256" key="1">
    <source>
        <dbReference type="SAM" id="MobiDB-lite"/>
    </source>
</evidence>
<feature type="compositionally biased region" description="Basic and acidic residues" evidence="1">
    <location>
        <begin position="1"/>
        <end position="10"/>
    </location>
</feature>
<proteinExistence type="predicted"/>
<dbReference type="EMBL" id="JAUSUL010000001">
    <property type="protein sequence ID" value="MDQ0314640.1"/>
    <property type="molecule type" value="Genomic_DNA"/>
</dbReference>
<keyword evidence="3" id="KW-1185">Reference proteome</keyword>
<feature type="region of interest" description="Disordered" evidence="1">
    <location>
        <begin position="1"/>
        <end position="30"/>
    </location>
</feature>
<reference evidence="2" key="1">
    <citation type="submission" date="2023-07" db="EMBL/GenBank/DDBJ databases">
        <title>Genomic Encyclopedia of Type Strains, Phase IV (KMG-IV): sequencing the most valuable type-strain genomes for metagenomic binning, comparative biology and taxonomic classification.</title>
        <authorList>
            <person name="Goeker M."/>
        </authorList>
    </citation>
    <scope>NUCLEOTIDE SEQUENCE</scope>
    <source>
        <strain evidence="2">DSM 21202</strain>
    </source>
</reference>
<feature type="compositionally biased region" description="Pro residues" evidence="1">
    <location>
        <begin position="12"/>
        <end position="23"/>
    </location>
</feature>
<dbReference type="Pfam" id="PF12224">
    <property type="entry name" value="Amidoligase_2"/>
    <property type="match status" value="1"/>
</dbReference>
<accession>A0AAE4AS49</accession>
<dbReference type="AlphaFoldDB" id="A0AAE4AS49"/>
<dbReference type="RefSeq" id="WP_306884426.1">
    <property type="nucleotide sequence ID" value="NZ_JAUSUL010000001.1"/>
</dbReference>
<evidence type="ECO:0000313" key="3">
    <source>
        <dbReference type="Proteomes" id="UP001229244"/>
    </source>
</evidence>
<gene>
    <name evidence="2" type="ORF">J2S73_001077</name>
</gene>
<name>A0AAE4AS49_9HYPH</name>
<protein>
    <recommendedName>
        <fullName evidence="4">Amidoligase enzyme</fullName>
    </recommendedName>
</protein>
<dbReference type="Proteomes" id="UP001229244">
    <property type="component" value="Unassembled WGS sequence"/>
</dbReference>
<evidence type="ECO:0000313" key="2">
    <source>
        <dbReference type="EMBL" id="MDQ0314640.1"/>
    </source>
</evidence>
<dbReference type="InterPro" id="IPR022025">
    <property type="entry name" value="Amidoligase_2"/>
</dbReference>